<proteinExistence type="predicted"/>
<comment type="caution">
    <text evidence="1">The sequence shown here is derived from an EMBL/GenBank/DDBJ whole genome shotgun (WGS) entry which is preliminary data.</text>
</comment>
<dbReference type="EMBL" id="BARS01030614">
    <property type="protein sequence ID" value="GAG23862.1"/>
    <property type="molecule type" value="Genomic_DNA"/>
</dbReference>
<organism evidence="1">
    <name type="scientific">marine sediment metagenome</name>
    <dbReference type="NCBI Taxonomy" id="412755"/>
    <lineage>
        <taxon>unclassified sequences</taxon>
        <taxon>metagenomes</taxon>
        <taxon>ecological metagenomes</taxon>
    </lineage>
</organism>
<feature type="non-terminal residue" evidence="1">
    <location>
        <position position="139"/>
    </location>
</feature>
<name>X0WKV3_9ZZZZ</name>
<sequence>MDSKQRYLAVFDSEKRKKLDRVPTFVQYLRPEFVELHRQNFENMKLPFQSDVNRFNEAYFMGFESIFANVHPGLRISRVEVEDEKGEKVVVAWNGQPLAKSMGFYKRGLFFSLENLDKIRETMRIVDDSVEIRKIFDHF</sequence>
<gene>
    <name evidence="1" type="ORF">S01H1_47733</name>
</gene>
<evidence type="ECO:0000313" key="1">
    <source>
        <dbReference type="EMBL" id="GAG23862.1"/>
    </source>
</evidence>
<dbReference type="AlphaFoldDB" id="X0WKV3"/>
<reference evidence="1" key="1">
    <citation type="journal article" date="2014" name="Front. Microbiol.">
        <title>High frequency of phylogenetically diverse reductive dehalogenase-homologous genes in deep subseafloor sedimentary metagenomes.</title>
        <authorList>
            <person name="Kawai M."/>
            <person name="Futagami T."/>
            <person name="Toyoda A."/>
            <person name="Takaki Y."/>
            <person name="Nishi S."/>
            <person name="Hori S."/>
            <person name="Arai W."/>
            <person name="Tsubouchi T."/>
            <person name="Morono Y."/>
            <person name="Uchiyama I."/>
            <person name="Ito T."/>
            <person name="Fujiyama A."/>
            <person name="Inagaki F."/>
            <person name="Takami H."/>
        </authorList>
    </citation>
    <scope>NUCLEOTIDE SEQUENCE</scope>
    <source>
        <strain evidence="1">Expedition CK06-06</strain>
    </source>
</reference>
<protein>
    <submittedName>
        <fullName evidence="1">Uncharacterized protein</fullName>
    </submittedName>
</protein>
<accession>X0WKV3</accession>